<dbReference type="PROSITE" id="PS50109">
    <property type="entry name" value="HIS_KIN"/>
    <property type="match status" value="1"/>
</dbReference>
<dbReference type="PROSITE" id="PS50110">
    <property type="entry name" value="RESPONSE_REGULATORY"/>
    <property type="match status" value="1"/>
</dbReference>
<feature type="compositionally biased region" description="Polar residues" evidence="3">
    <location>
        <begin position="85"/>
        <end position="104"/>
    </location>
</feature>
<evidence type="ECO:0000256" key="3">
    <source>
        <dbReference type="SAM" id="MobiDB-lite"/>
    </source>
</evidence>
<feature type="domain" description="Response regulatory" evidence="5">
    <location>
        <begin position="584"/>
        <end position="735"/>
    </location>
</feature>
<feature type="compositionally biased region" description="Polar residues" evidence="3">
    <location>
        <begin position="22"/>
        <end position="31"/>
    </location>
</feature>
<dbReference type="Proteomes" id="UP000245956">
    <property type="component" value="Unassembled WGS sequence"/>
</dbReference>
<reference evidence="7" key="1">
    <citation type="submission" date="2015-05" db="EMBL/GenBank/DDBJ databases">
        <authorList>
            <person name="Wang D.B."/>
            <person name="Wang M."/>
        </authorList>
    </citation>
    <scope>NUCLEOTIDE SEQUENCE</scope>
    <source>
        <strain evidence="7">36-1</strain>
    </source>
</reference>
<dbReference type="Gene3D" id="3.30.565.10">
    <property type="entry name" value="Histidine kinase-like ATPase, C-terminal domain"/>
    <property type="match status" value="1"/>
</dbReference>
<evidence type="ECO:0000259" key="5">
    <source>
        <dbReference type="PROSITE" id="PS50110"/>
    </source>
</evidence>
<dbReference type="InterPro" id="IPR003661">
    <property type="entry name" value="HisK_dim/P_dom"/>
</dbReference>
<dbReference type="InterPro" id="IPR036890">
    <property type="entry name" value="HATPase_C_sf"/>
</dbReference>
<dbReference type="SMART" id="SM00091">
    <property type="entry name" value="PAS"/>
    <property type="match status" value="1"/>
</dbReference>
<organism evidence="7 8">
    <name type="scientific">Purpureocillium lilacinum</name>
    <name type="common">Paecilomyces lilacinus</name>
    <dbReference type="NCBI Taxonomy" id="33203"/>
    <lineage>
        <taxon>Eukaryota</taxon>
        <taxon>Fungi</taxon>
        <taxon>Dikarya</taxon>
        <taxon>Ascomycota</taxon>
        <taxon>Pezizomycotina</taxon>
        <taxon>Sordariomycetes</taxon>
        <taxon>Hypocreomycetidae</taxon>
        <taxon>Hypocreales</taxon>
        <taxon>Ophiocordycipitaceae</taxon>
        <taxon>Purpureocillium</taxon>
    </lineage>
</organism>
<reference evidence="6 9" key="4">
    <citation type="journal article" date="2024" name="Microbiol. Resour. Announc.">
        <title>Genome annotations for the ascomycete fungi Trichoderma harzianum, Trichoderma aggressivum, and Purpureocillium lilacinum.</title>
        <authorList>
            <person name="Beijen E.P.W."/>
            <person name="Ohm R.A."/>
        </authorList>
    </citation>
    <scope>NUCLEOTIDE SEQUENCE [LARGE SCALE GENOMIC DNA]</scope>
    <source>
        <strain evidence="6 9">CBS 150709</strain>
    </source>
</reference>
<comment type="caution">
    <text evidence="7">The sequence shown here is derived from an EMBL/GenBank/DDBJ whole genome shotgun (WGS) entry which is preliminary data.</text>
</comment>
<reference evidence="6" key="3">
    <citation type="submission" date="2023-11" db="EMBL/GenBank/DDBJ databases">
        <authorList>
            <person name="Beijen E."/>
            <person name="Ohm R.A."/>
        </authorList>
    </citation>
    <scope>NUCLEOTIDE SEQUENCE</scope>
    <source>
        <strain evidence="6">CBS 150709</strain>
    </source>
</reference>
<feature type="modified residue" description="4-aspartylphosphate" evidence="2">
    <location>
        <position position="644"/>
    </location>
</feature>
<dbReference type="SUPFAM" id="SSF55785">
    <property type="entry name" value="PYP-like sensor domain (PAS domain)"/>
    <property type="match status" value="1"/>
</dbReference>
<dbReference type="InterPro" id="IPR000014">
    <property type="entry name" value="PAS"/>
</dbReference>
<dbReference type="CDD" id="cd00130">
    <property type="entry name" value="PAS"/>
    <property type="match status" value="1"/>
</dbReference>
<dbReference type="PANTHER" id="PTHR43719">
    <property type="entry name" value="TWO-COMPONENT HISTIDINE KINASE"/>
    <property type="match status" value="1"/>
</dbReference>
<dbReference type="InterPro" id="IPR001789">
    <property type="entry name" value="Sig_transdc_resp-reg_receiver"/>
</dbReference>
<evidence type="ECO:0000313" key="9">
    <source>
        <dbReference type="Proteomes" id="UP001287286"/>
    </source>
</evidence>
<dbReference type="SUPFAM" id="SSF47384">
    <property type="entry name" value="Homodimeric domain of signal transducing histidine kinase"/>
    <property type="match status" value="1"/>
</dbReference>
<dbReference type="InterPro" id="IPR013656">
    <property type="entry name" value="PAS_4"/>
</dbReference>
<dbReference type="EMBL" id="JAWRVI010000020">
    <property type="protein sequence ID" value="KAK4089304.1"/>
    <property type="molecule type" value="Genomic_DNA"/>
</dbReference>
<feature type="region of interest" description="Disordered" evidence="3">
    <location>
        <begin position="543"/>
        <end position="584"/>
    </location>
</feature>
<proteinExistence type="predicted"/>
<dbReference type="Gene3D" id="3.40.50.2300">
    <property type="match status" value="1"/>
</dbReference>
<accession>A0A2U3EBB2</accession>
<keyword evidence="9" id="KW-1185">Reference proteome</keyword>
<dbReference type="SMART" id="SM00387">
    <property type="entry name" value="HATPase_c"/>
    <property type="match status" value="1"/>
</dbReference>
<dbReference type="SUPFAM" id="SSF52172">
    <property type="entry name" value="CheY-like"/>
    <property type="match status" value="1"/>
</dbReference>
<dbReference type="InterPro" id="IPR050956">
    <property type="entry name" value="2C_system_His_kinase"/>
</dbReference>
<dbReference type="Gene3D" id="3.30.450.20">
    <property type="entry name" value="PAS domain"/>
    <property type="match status" value="1"/>
</dbReference>
<feature type="domain" description="Histidine kinase" evidence="4">
    <location>
        <begin position="270"/>
        <end position="542"/>
    </location>
</feature>
<sequence length="747" mass="82910">MTANKAPTSMSQAQTPARAFPPSTTDQQANRETSRSKYSVVLPRRLGRPHYSSAGKSATDAPTREQDTLPRGLGAGGRSLDAGDTSRSNFQQRTIPDGTSSTRSLPARLKSGMEKVQTEPSAEGAFSRMAEHAPVGMFMADADGRITYCNEMWRQVSKLQGHSDTVTDWMSSVNDDDRQTLETAWLRLIDDGEPISVEFRPSNQERRADRPADAWFHLSAFFEKQTEGMRQCILGYVTDITSRKCAESIENDRRGRAADLRLQQSSFIDVISHEMRNPLSVVLQCAEQIVNNFSTFMSQRDADETSSQLQSCLDAAVTINLCASHQKRVLDDIIILAKLNSNLLSVTPVDEHPIKVVQQTLRMFEPELKSLGIEVEFKLDDSFDKYGISEIKMDPPRLQQVLSNLINKAMESTQGRERRTITLTMSASKDLKEVTDQGVVYFDRFSHERTAGIHVKKDEWGAGETINIHCSLEDSGPGPTEEQLRALFETSQPGNRRSHGLQNGSSIGLFIAKILTETQGGQIGVSNTKTGSNLCFYIQGRKSTRQPAHNQQTSASEVGHGDAAPATPHSPSLEGEPPTNPPLDILIVEDNVISQRVLQKQLRNTGHRALVANHGREALETLQKSRYWVGQEAEGIDVSVILMDLEMPVMDGITCTKRIREYERDGTITKHIPIIGISAYARSEQIKNAKAAGIVSVHDQCAGICERGPLTEREDDVLPKPFRIQELMPKMEVLMGRRRKLSLCPNS</sequence>
<evidence type="ECO:0000313" key="6">
    <source>
        <dbReference type="EMBL" id="KAK4089304.1"/>
    </source>
</evidence>
<dbReference type="Pfam" id="PF02518">
    <property type="entry name" value="HATPase_c"/>
    <property type="match status" value="1"/>
</dbReference>
<keyword evidence="7" id="KW-0808">Transferase</keyword>
<gene>
    <name evidence="7" type="ORF">PCL_11876</name>
    <name evidence="6" type="ORF">Purlil1_6293</name>
</gene>
<dbReference type="SUPFAM" id="SSF55874">
    <property type="entry name" value="ATPase domain of HSP90 chaperone/DNA topoisomerase II/histidine kinase"/>
    <property type="match status" value="1"/>
</dbReference>
<dbReference type="InterPro" id="IPR035965">
    <property type="entry name" value="PAS-like_dom_sf"/>
</dbReference>
<dbReference type="InterPro" id="IPR003594">
    <property type="entry name" value="HATPase_dom"/>
</dbReference>
<protein>
    <submittedName>
        <fullName evidence="7">Histidine kinase</fullName>
    </submittedName>
</protein>
<dbReference type="CDD" id="cd00082">
    <property type="entry name" value="HisKA"/>
    <property type="match status" value="1"/>
</dbReference>
<dbReference type="CDD" id="cd17546">
    <property type="entry name" value="REC_hyHK_CKI1_RcsC-like"/>
    <property type="match status" value="1"/>
</dbReference>
<reference evidence="7 8" key="2">
    <citation type="journal article" date="2016" name="Front. Microbiol.">
        <title>Genome and transcriptome sequences reveal the specific parasitism of the nematophagous Purpureocillium lilacinum 36-1.</title>
        <authorList>
            <person name="Xie J."/>
            <person name="Li S."/>
            <person name="Mo C."/>
            <person name="Xiao X."/>
            <person name="Peng D."/>
            <person name="Wang G."/>
            <person name="Xiao Y."/>
        </authorList>
    </citation>
    <scope>NUCLEOTIDE SEQUENCE [LARGE SCALE GENOMIC DNA]</scope>
    <source>
        <strain evidence="7 8">36-1</strain>
    </source>
</reference>
<dbReference type="SMART" id="SM00388">
    <property type="entry name" value="HisKA"/>
    <property type="match status" value="1"/>
</dbReference>
<dbReference type="PANTHER" id="PTHR43719:SF30">
    <property type="entry name" value="TWO-COMPONENT SYSTEM RESPONSE REGULATOR"/>
    <property type="match status" value="1"/>
</dbReference>
<evidence type="ECO:0000256" key="1">
    <source>
        <dbReference type="ARBA" id="ARBA00022553"/>
    </source>
</evidence>
<dbReference type="SMART" id="SM00448">
    <property type="entry name" value="REC"/>
    <property type="match status" value="1"/>
</dbReference>
<keyword evidence="7" id="KW-0418">Kinase</keyword>
<dbReference type="Pfam" id="PF08448">
    <property type="entry name" value="PAS_4"/>
    <property type="match status" value="1"/>
</dbReference>
<dbReference type="GO" id="GO:0000155">
    <property type="term" value="F:phosphorelay sensor kinase activity"/>
    <property type="evidence" value="ECO:0007669"/>
    <property type="project" value="InterPro"/>
</dbReference>
<feature type="compositionally biased region" description="Polar residues" evidence="3">
    <location>
        <begin position="1"/>
        <end position="15"/>
    </location>
</feature>
<dbReference type="InterPro" id="IPR036097">
    <property type="entry name" value="HisK_dim/P_sf"/>
</dbReference>
<dbReference type="Gene3D" id="1.10.287.130">
    <property type="match status" value="1"/>
</dbReference>
<evidence type="ECO:0000259" key="4">
    <source>
        <dbReference type="PROSITE" id="PS50109"/>
    </source>
</evidence>
<keyword evidence="1 2" id="KW-0597">Phosphoprotein</keyword>
<dbReference type="Proteomes" id="UP001287286">
    <property type="component" value="Unassembled WGS sequence"/>
</dbReference>
<feature type="region of interest" description="Disordered" evidence="3">
    <location>
        <begin position="1"/>
        <end position="117"/>
    </location>
</feature>
<feature type="compositionally biased region" description="Polar residues" evidence="3">
    <location>
        <begin position="545"/>
        <end position="556"/>
    </location>
</feature>
<dbReference type="EMBL" id="LCWV01000007">
    <property type="protein sequence ID" value="PWI71782.1"/>
    <property type="molecule type" value="Genomic_DNA"/>
</dbReference>
<name>A0A2U3EBB2_PURLI</name>
<evidence type="ECO:0000256" key="2">
    <source>
        <dbReference type="PROSITE-ProRule" id="PRU00169"/>
    </source>
</evidence>
<evidence type="ECO:0000313" key="7">
    <source>
        <dbReference type="EMBL" id="PWI71782.1"/>
    </source>
</evidence>
<dbReference type="InterPro" id="IPR005467">
    <property type="entry name" value="His_kinase_dom"/>
</dbReference>
<dbReference type="Pfam" id="PF00072">
    <property type="entry name" value="Response_reg"/>
    <property type="match status" value="1"/>
</dbReference>
<dbReference type="AlphaFoldDB" id="A0A2U3EBB2"/>
<dbReference type="InterPro" id="IPR011006">
    <property type="entry name" value="CheY-like_superfamily"/>
</dbReference>
<evidence type="ECO:0000313" key="8">
    <source>
        <dbReference type="Proteomes" id="UP000245956"/>
    </source>
</evidence>